<evidence type="ECO:0000313" key="5">
    <source>
        <dbReference type="Proteomes" id="UP001428817"/>
    </source>
</evidence>
<evidence type="ECO:0000313" key="4">
    <source>
        <dbReference type="EMBL" id="GAA5175971.1"/>
    </source>
</evidence>
<protein>
    <submittedName>
        <fullName evidence="4">SDR family oxidoreductase</fullName>
    </submittedName>
</protein>
<dbReference type="EMBL" id="BAABJP010000068">
    <property type="protein sequence ID" value="GAA5175971.1"/>
    <property type="molecule type" value="Genomic_DNA"/>
</dbReference>
<keyword evidence="2" id="KW-0560">Oxidoreductase</keyword>
<reference evidence="5" key="1">
    <citation type="journal article" date="2019" name="Int. J. Syst. Evol. Microbiol.">
        <title>The Global Catalogue of Microorganisms (GCM) 10K type strain sequencing project: providing services to taxonomists for standard genome sequencing and annotation.</title>
        <authorList>
            <consortium name="The Broad Institute Genomics Platform"/>
            <consortium name="The Broad Institute Genome Sequencing Center for Infectious Disease"/>
            <person name="Wu L."/>
            <person name="Ma J."/>
        </authorList>
    </citation>
    <scope>NUCLEOTIDE SEQUENCE [LARGE SCALE GENOMIC DNA]</scope>
    <source>
        <strain evidence="5">JCM 18303</strain>
    </source>
</reference>
<dbReference type="PROSITE" id="PS00061">
    <property type="entry name" value="ADH_SHORT"/>
    <property type="match status" value="1"/>
</dbReference>
<dbReference type="PRINTS" id="PR00080">
    <property type="entry name" value="SDRFAMILY"/>
</dbReference>
<evidence type="ECO:0000256" key="3">
    <source>
        <dbReference type="RuleBase" id="RU000363"/>
    </source>
</evidence>
<dbReference type="PANTHER" id="PTHR44196">
    <property type="entry name" value="DEHYDROGENASE/REDUCTASE SDR FAMILY MEMBER 7B"/>
    <property type="match status" value="1"/>
</dbReference>
<dbReference type="SUPFAM" id="SSF51735">
    <property type="entry name" value="NAD(P)-binding Rossmann-fold domains"/>
    <property type="match status" value="1"/>
</dbReference>
<sequence length="277" mass="29177">MRDLNGKVAVVTGGGSGIGRALCLALAGKGATVAVCDLRPEAADATADRIVESGGRASAHAVDVSAEDQMRWLVDAVLGEHGAVDIVVNNAGISTAPEPTVDTDLATFRTVLDVNLWGAIHGSRLFLPHLLTRPAANLVNICSFAGLMGMTAMSPYNISKFGVRGLTEALQMEFAEGPLCVTLVCPGGTKTSIMENSPVIDEGKRAALQRNLTGSKQSATAEQVASTVLDAIVRDRTRVMVGADTKMIDKLTRYLPAAYPRLMHKRLAKMYAETLGS</sequence>
<comment type="caution">
    <text evidence="4">The sequence shown here is derived from an EMBL/GenBank/DDBJ whole genome shotgun (WGS) entry which is preliminary data.</text>
</comment>
<gene>
    <name evidence="4" type="ORF">GCM10023321_83140</name>
</gene>
<dbReference type="PANTHER" id="PTHR44196:SF1">
    <property type="entry name" value="DEHYDROGENASE_REDUCTASE SDR FAMILY MEMBER 7B"/>
    <property type="match status" value="1"/>
</dbReference>
<dbReference type="CDD" id="cd05233">
    <property type="entry name" value="SDR_c"/>
    <property type="match status" value="1"/>
</dbReference>
<organism evidence="4 5">
    <name type="scientific">Pseudonocardia eucalypti</name>
    <dbReference type="NCBI Taxonomy" id="648755"/>
    <lineage>
        <taxon>Bacteria</taxon>
        <taxon>Bacillati</taxon>
        <taxon>Actinomycetota</taxon>
        <taxon>Actinomycetes</taxon>
        <taxon>Pseudonocardiales</taxon>
        <taxon>Pseudonocardiaceae</taxon>
        <taxon>Pseudonocardia</taxon>
    </lineage>
</organism>
<dbReference type="InterPro" id="IPR020904">
    <property type="entry name" value="Sc_DH/Rdtase_CS"/>
</dbReference>
<dbReference type="PRINTS" id="PR00081">
    <property type="entry name" value="GDHRDH"/>
</dbReference>
<dbReference type="InterPro" id="IPR002347">
    <property type="entry name" value="SDR_fam"/>
</dbReference>
<keyword evidence="5" id="KW-1185">Reference proteome</keyword>
<comment type="similarity">
    <text evidence="1 3">Belongs to the short-chain dehydrogenases/reductases (SDR) family.</text>
</comment>
<dbReference type="Pfam" id="PF00106">
    <property type="entry name" value="adh_short"/>
    <property type="match status" value="1"/>
</dbReference>
<dbReference type="Proteomes" id="UP001428817">
    <property type="component" value="Unassembled WGS sequence"/>
</dbReference>
<dbReference type="Gene3D" id="3.40.50.720">
    <property type="entry name" value="NAD(P)-binding Rossmann-like Domain"/>
    <property type="match status" value="1"/>
</dbReference>
<dbReference type="InterPro" id="IPR036291">
    <property type="entry name" value="NAD(P)-bd_dom_sf"/>
</dbReference>
<dbReference type="RefSeq" id="WP_185065635.1">
    <property type="nucleotide sequence ID" value="NZ_BAABJP010000068.1"/>
</dbReference>
<evidence type="ECO:0000256" key="1">
    <source>
        <dbReference type="ARBA" id="ARBA00006484"/>
    </source>
</evidence>
<proteinExistence type="inferred from homology"/>
<name>A0ABP9REI4_9PSEU</name>
<evidence type="ECO:0000256" key="2">
    <source>
        <dbReference type="ARBA" id="ARBA00023002"/>
    </source>
</evidence>
<accession>A0ABP9REI4</accession>